<gene>
    <name evidence="2" type="ORF">B3C1_01090</name>
</gene>
<dbReference type="Pfam" id="PF13336">
    <property type="entry name" value="AcetylCoA_hyd_C"/>
    <property type="match status" value="1"/>
</dbReference>
<keyword evidence="3" id="KW-1185">Reference proteome</keyword>
<reference evidence="2 3" key="1">
    <citation type="journal article" date="2012" name="J. Bacteriol.">
        <title>Genome Sequence of Gallaecimonas xiamenensis Type Strain 3-C-1.</title>
        <authorList>
            <person name="Lai Q."/>
            <person name="Wang L."/>
            <person name="Wang W."/>
            <person name="Shao Z."/>
        </authorList>
    </citation>
    <scope>NUCLEOTIDE SEQUENCE [LARGE SCALE GENOMIC DNA]</scope>
    <source>
        <strain evidence="2 3">3-C-1</strain>
    </source>
</reference>
<dbReference type="InterPro" id="IPR038460">
    <property type="entry name" value="AcetylCoA_hyd_C_sf"/>
</dbReference>
<dbReference type="EMBL" id="AMRI01000001">
    <property type="protein sequence ID" value="EKE78012.1"/>
    <property type="molecule type" value="Genomic_DNA"/>
</dbReference>
<dbReference type="PATRIC" id="fig|745411.4.peg.211"/>
<feature type="domain" description="Acetyl-CoA hydrolase/transferase C-terminal" evidence="1">
    <location>
        <begin position="444"/>
        <end position="575"/>
    </location>
</feature>
<dbReference type="Gene3D" id="3.40.1080.20">
    <property type="entry name" value="Acetyl-CoA hydrolase/transferase C-terminal domain"/>
    <property type="match status" value="1"/>
</dbReference>
<dbReference type="STRING" id="745411.B3C1_01090"/>
<dbReference type="Proteomes" id="UP000006755">
    <property type="component" value="Unassembled WGS sequence"/>
</dbReference>
<organism evidence="2 3">
    <name type="scientific">Gallaecimonas xiamenensis 3-C-1</name>
    <dbReference type="NCBI Taxonomy" id="745411"/>
    <lineage>
        <taxon>Bacteria</taxon>
        <taxon>Pseudomonadati</taxon>
        <taxon>Pseudomonadota</taxon>
        <taxon>Gammaproteobacteria</taxon>
        <taxon>Enterobacterales</taxon>
        <taxon>Gallaecimonadaceae</taxon>
        <taxon>Gallaecimonas</taxon>
    </lineage>
</organism>
<dbReference type="InterPro" id="IPR046433">
    <property type="entry name" value="ActCoA_hydro"/>
</dbReference>
<dbReference type="GO" id="GO:0006083">
    <property type="term" value="P:acetate metabolic process"/>
    <property type="evidence" value="ECO:0007669"/>
    <property type="project" value="InterPro"/>
</dbReference>
<evidence type="ECO:0000259" key="1">
    <source>
        <dbReference type="Pfam" id="PF13336"/>
    </source>
</evidence>
<sequence>MSPTLIDRITDTLGNHWVVGTPLGVGKANRLLNQLYLHAKANPHIQLTLITALSLNPPVGRSELEERFLSPLRRRIWGQYPVLAYQQDRDAGTLPANVRVLEFYARSGSLLHHPQAQQDYISSNYTHAGRDILDRGINLLVQAVAKDDNTGRYSLGSNPDLSLDVAEALAQSDRPSLVIGEVNRQMPFMGNDAEVGEDFFDLVVDDGDPGYPLFATPQEPIAQADYAIGLRASALVDDGGTLQVGIGALADAAVQGLRLRQQQNGPYRQMLGALGEPSEVAPMTQGLYVASELISHPVLTLFDEGLICRQVFEDEGLQQLINDKVLASPLAEDSISRLRAQGALPRHLEQRHCDWLHRHGFLTLDWQPQGLMLAGQALTNDLDQPQVLAALDKAAAGNVLKGGIAMHGAFFVGPSVFYERLRTMDPAQKALIGMTSVLEVNRIYTHYHLERLQRQKARFINITMKATLLGHAVSDQLADGQVVSGVGGQYNFVAMAHQLPGARSVLLVKATRGSGKALESNIVWEYPHSTIPRHLRDIFVSEYGIADLRGKTDSECIDAMVKIADSRFQDALIGKAKAAGKLPKDYQLPEQYRHNLPQVLDAKLAPFSQWLAPLPFGSELTDFELELAGRLGALKKSASSLSGKLALLWQCLGARSSAKGLAALKHLDLSEPKDLKGRFFRRLVLSLFH</sequence>
<comment type="caution">
    <text evidence="2">The sequence shown here is derived from an EMBL/GenBank/DDBJ whole genome shotgun (WGS) entry which is preliminary data.</text>
</comment>
<dbReference type="InterPro" id="IPR026888">
    <property type="entry name" value="AcetylCoA_hyd_C"/>
</dbReference>
<evidence type="ECO:0000313" key="2">
    <source>
        <dbReference type="EMBL" id="EKE78012.1"/>
    </source>
</evidence>
<protein>
    <submittedName>
        <fullName evidence="2">Acetyl-CoA hydrolase</fullName>
    </submittedName>
</protein>
<dbReference type="InterPro" id="IPR037171">
    <property type="entry name" value="NagB/RpiA_transferase-like"/>
</dbReference>
<dbReference type="PANTHER" id="PTHR21432">
    <property type="entry name" value="ACETYL-COA HYDROLASE-RELATED"/>
    <property type="match status" value="1"/>
</dbReference>
<dbReference type="SUPFAM" id="SSF100950">
    <property type="entry name" value="NagB/RpiA/CoA transferase-like"/>
    <property type="match status" value="1"/>
</dbReference>
<dbReference type="eggNOG" id="COG0427">
    <property type="taxonomic scope" value="Bacteria"/>
</dbReference>
<keyword evidence="2" id="KW-0378">Hydrolase</keyword>
<dbReference type="GO" id="GO:0008775">
    <property type="term" value="F:acetate CoA-transferase activity"/>
    <property type="evidence" value="ECO:0007669"/>
    <property type="project" value="InterPro"/>
</dbReference>
<dbReference type="GO" id="GO:0016787">
    <property type="term" value="F:hydrolase activity"/>
    <property type="evidence" value="ECO:0007669"/>
    <property type="project" value="UniProtKB-KW"/>
</dbReference>
<dbReference type="PANTHER" id="PTHR21432:SF20">
    <property type="entry name" value="ACETYL-COA HYDROLASE"/>
    <property type="match status" value="1"/>
</dbReference>
<proteinExistence type="predicted"/>
<dbReference type="RefSeq" id="WP_008482333.1">
    <property type="nucleotide sequence ID" value="NZ_AMRI01000001.1"/>
</dbReference>
<evidence type="ECO:0000313" key="3">
    <source>
        <dbReference type="Proteomes" id="UP000006755"/>
    </source>
</evidence>
<dbReference type="Gene3D" id="3.40.1080.10">
    <property type="entry name" value="Glutaconate Coenzyme A-transferase"/>
    <property type="match status" value="1"/>
</dbReference>
<name>K2JU31_9GAMM</name>
<dbReference type="Gene3D" id="3.30.750.70">
    <property type="entry name" value="4-hydroxybutyrate coenzyme like domains"/>
    <property type="match status" value="1"/>
</dbReference>
<dbReference type="AlphaFoldDB" id="K2JU31"/>
<accession>K2JU31</accession>